<dbReference type="OrthoDB" id="2053071at2"/>
<accession>A0A413FI73</accession>
<name>A0A413FI73_9FIRM</name>
<dbReference type="EMBL" id="QSBM01000004">
    <property type="protein sequence ID" value="RGX30910.1"/>
    <property type="molecule type" value="Genomic_DNA"/>
</dbReference>
<comment type="caution">
    <text evidence="1">The sequence shown here is derived from an EMBL/GenBank/DDBJ whole genome shotgun (WGS) entry which is preliminary data.</text>
</comment>
<evidence type="ECO:0000313" key="1">
    <source>
        <dbReference type="EMBL" id="RGX30910.1"/>
    </source>
</evidence>
<sequence>MKDTMILKDGTIIELETGASLRDIRVVAPDRAAMAATWAKLTPENLAVVQVKNEAGLTAGNYTDLVLDDETSKVAADGTVLTSYRLRPKTDLERLEERVGAVETGQDVQDGAINDLGTVVGEIAGEVMV</sequence>
<dbReference type="Proteomes" id="UP000283880">
    <property type="component" value="Unassembled WGS sequence"/>
</dbReference>
<proteinExistence type="predicted"/>
<evidence type="ECO:0000313" key="2">
    <source>
        <dbReference type="Proteomes" id="UP000283880"/>
    </source>
</evidence>
<protein>
    <submittedName>
        <fullName evidence="1">Uncharacterized protein</fullName>
    </submittedName>
</protein>
<reference evidence="1 2" key="1">
    <citation type="submission" date="2018-08" db="EMBL/GenBank/DDBJ databases">
        <title>A genome reference for cultivated species of the human gut microbiota.</title>
        <authorList>
            <person name="Zou Y."/>
            <person name="Xue W."/>
            <person name="Luo G."/>
        </authorList>
    </citation>
    <scope>NUCLEOTIDE SEQUENCE [LARGE SCALE GENOMIC DNA]</scope>
    <source>
        <strain evidence="1 2">AF04-15</strain>
    </source>
</reference>
<dbReference type="RefSeq" id="WP_040411075.1">
    <property type="nucleotide sequence ID" value="NZ_QSBM01000004.1"/>
</dbReference>
<gene>
    <name evidence="1" type="ORF">DWV29_06990</name>
</gene>
<organism evidence="1 2">
    <name type="scientific">Enterocloster asparagiformis</name>
    <dbReference type="NCBI Taxonomy" id="333367"/>
    <lineage>
        <taxon>Bacteria</taxon>
        <taxon>Bacillati</taxon>
        <taxon>Bacillota</taxon>
        <taxon>Clostridia</taxon>
        <taxon>Lachnospirales</taxon>
        <taxon>Lachnospiraceae</taxon>
        <taxon>Enterocloster</taxon>
    </lineage>
</organism>
<dbReference type="AlphaFoldDB" id="A0A413FI73"/>